<dbReference type="EMBL" id="OU503058">
    <property type="protein sequence ID" value="CAI9788039.1"/>
    <property type="molecule type" value="Genomic_DNA"/>
</dbReference>
<accession>A0AAD2AGM7</accession>
<feature type="domain" description="Peptidase M50" evidence="7">
    <location>
        <begin position="123"/>
        <end position="448"/>
    </location>
</feature>
<evidence type="ECO:0000256" key="5">
    <source>
        <dbReference type="ARBA" id="ARBA00032658"/>
    </source>
</evidence>
<organism evidence="8 9">
    <name type="scientific">Fraxinus pennsylvanica</name>
    <dbReference type="NCBI Taxonomy" id="56036"/>
    <lineage>
        <taxon>Eukaryota</taxon>
        <taxon>Viridiplantae</taxon>
        <taxon>Streptophyta</taxon>
        <taxon>Embryophyta</taxon>
        <taxon>Tracheophyta</taxon>
        <taxon>Spermatophyta</taxon>
        <taxon>Magnoliopsida</taxon>
        <taxon>eudicotyledons</taxon>
        <taxon>Gunneridae</taxon>
        <taxon>Pentapetalae</taxon>
        <taxon>asterids</taxon>
        <taxon>lamiids</taxon>
        <taxon>Lamiales</taxon>
        <taxon>Oleaceae</taxon>
        <taxon>Oleeae</taxon>
        <taxon>Fraxinus</taxon>
    </lineage>
</organism>
<feature type="transmembrane region" description="Helical" evidence="6">
    <location>
        <begin position="449"/>
        <end position="476"/>
    </location>
</feature>
<dbReference type="GO" id="GO:0004222">
    <property type="term" value="F:metalloendopeptidase activity"/>
    <property type="evidence" value="ECO:0007669"/>
    <property type="project" value="InterPro"/>
</dbReference>
<keyword evidence="4 6" id="KW-0472">Membrane</keyword>
<keyword evidence="2 6" id="KW-0812">Transmembrane</keyword>
<evidence type="ECO:0000256" key="6">
    <source>
        <dbReference type="SAM" id="Phobius"/>
    </source>
</evidence>
<feature type="transmembrane region" description="Helical" evidence="6">
    <location>
        <begin position="146"/>
        <end position="165"/>
    </location>
</feature>
<feature type="transmembrane region" description="Helical" evidence="6">
    <location>
        <begin position="112"/>
        <end position="134"/>
    </location>
</feature>
<sequence length="482" mass="53911">MEWRRGRRGRSNQTFLPLRTTAPTHFSNTVSCWYCDLKFLALNEPLFRFGRRHSRYLRAWFTMGIGFSLAVLVGVTAILLWELARALLAYTGNAKLGNTSFSLSPLISGLNISLPSIGYICISSVISVFIHELGHALSAASEGVHMEYVAVFLAVSFPGALVAFNHASLEALPGVATLRIYCAGIWHNAVFCAVCTLALFLLPFIFSPFYIHGESPMVLDVPPMSPLSSYLSPRDIIYSLDGVRMHTAQEWMEMITLLSKQNIKDLDSSGEFRGKSRIGNLLHLHLCPVWIQLKRCGYGSEKATRRSNRCLCSEAESCFSPVEPPGLAWVEITYSRPSSPECQNHQRSILPDNKNPNIRERRCLRSLVFIGDVISMARSVHLTSYQPRWSIDFAADLPNLIEKLLTCAFHVSMILALLNSLPVFFLDGESILEGTLHHLNFLSQRKKGPILQCCLLVGTVISIAFVLRILLVMLLLSEVHNR</sequence>
<gene>
    <name evidence="8" type="ORF">FPE_LOCUS35469</name>
</gene>
<reference evidence="8" key="1">
    <citation type="submission" date="2023-05" db="EMBL/GenBank/DDBJ databases">
        <authorList>
            <person name="Huff M."/>
        </authorList>
    </citation>
    <scope>NUCLEOTIDE SEQUENCE</scope>
</reference>
<dbReference type="PRINTS" id="PR01000">
    <property type="entry name" value="SREBPS2PTASE"/>
</dbReference>
<dbReference type="Pfam" id="PF02163">
    <property type="entry name" value="Peptidase_M50"/>
    <property type="match status" value="1"/>
</dbReference>
<dbReference type="GO" id="GO:0016020">
    <property type="term" value="C:membrane"/>
    <property type="evidence" value="ECO:0007669"/>
    <property type="project" value="InterPro"/>
</dbReference>
<dbReference type="Proteomes" id="UP000834106">
    <property type="component" value="Chromosome 23"/>
</dbReference>
<evidence type="ECO:0000313" key="8">
    <source>
        <dbReference type="EMBL" id="CAI9788039.1"/>
    </source>
</evidence>
<name>A0AAD2AGM7_9LAMI</name>
<evidence type="ECO:0000256" key="2">
    <source>
        <dbReference type="ARBA" id="ARBA00022692"/>
    </source>
</evidence>
<evidence type="ECO:0000256" key="3">
    <source>
        <dbReference type="ARBA" id="ARBA00022989"/>
    </source>
</evidence>
<dbReference type="GO" id="GO:0031293">
    <property type="term" value="P:membrane protein intracellular domain proteolysis"/>
    <property type="evidence" value="ECO:0007669"/>
    <property type="project" value="TreeGrafter"/>
</dbReference>
<dbReference type="PANTHER" id="PTHR13325">
    <property type="entry name" value="PROTEASE M50 MEMBRANE-BOUND TRANSCRIPTION FACTOR SITE 2 PROTEASE"/>
    <property type="match status" value="1"/>
</dbReference>
<dbReference type="PANTHER" id="PTHR13325:SF3">
    <property type="entry name" value="MEMBRANE-BOUND TRANSCRIPTION FACTOR SITE-2 PROTEASE"/>
    <property type="match status" value="1"/>
</dbReference>
<evidence type="ECO:0000313" key="9">
    <source>
        <dbReference type="Proteomes" id="UP000834106"/>
    </source>
</evidence>
<dbReference type="InterPro" id="IPR001193">
    <property type="entry name" value="MBTPS2"/>
</dbReference>
<dbReference type="GO" id="GO:0012505">
    <property type="term" value="C:endomembrane system"/>
    <property type="evidence" value="ECO:0007669"/>
    <property type="project" value="UniProtKB-SubCell"/>
</dbReference>
<keyword evidence="3 6" id="KW-1133">Transmembrane helix</keyword>
<comment type="subcellular location">
    <subcellularLocation>
        <location evidence="1">Endomembrane system</location>
        <topology evidence="1">Multi-pass membrane protein</topology>
    </subcellularLocation>
</comment>
<dbReference type="GO" id="GO:0005737">
    <property type="term" value="C:cytoplasm"/>
    <property type="evidence" value="ECO:0007669"/>
    <property type="project" value="TreeGrafter"/>
</dbReference>
<keyword evidence="9" id="KW-1185">Reference proteome</keyword>
<protein>
    <recommendedName>
        <fullName evidence="5">Endopeptidase S2P</fullName>
    </recommendedName>
</protein>
<evidence type="ECO:0000256" key="1">
    <source>
        <dbReference type="ARBA" id="ARBA00004127"/>
    </source>
</evidence>
<dbReference type="InterPro" id="IPR008915">
    <property type="entry name" value="Peptidase_M50"/>
</dbReference>
<evidence type="ECO:0000256" key="4">
    <source>
        <dbReference type="ARBA" id="ARBA00023136"/>
    </source>
</evidence>
<dbReference type="GO" id="GO:1905897">
    <property type="term" value="P:regulation of response to endoplasmic reticulum stress"/>
    <property type="evidence" value="ECO:0007669"/>
    <property type="project" value="TreeGrafter"/>
</dbReference>
<proteinExistence type="predicted"/>
<dbReference type="AlphaFoldDB" id="A0AAD2AGM7"/>
<evidence type="ECO:0000259" key="7">
    <source>
        <dbReference type="Pfam" id="PF02163"/>
    </source>
</evidence>
<feature type="transmembrane region" description="Helical" evidence="6">
    <location>
        <begin position="57"/>
        <end position="81"/>
    </location>
</feature>
<feature type="transmembrane region" description="Helical" evidence="6">
    <location>
        <begin position="185"/>
        <end position="206"/>
    </location>
</feature>